<dbReference type="Proteomes" id="UP000198748">
    <property type="component" value="Unassembled WGS sequence"/>
</dbReference>
<proteinExistence type="predicted"/>
<dbReference type="RefSeq" id="WP_218132893.1">
    <property type="nucleotide sequence ID" value="NZ_FNAN01000003.1"/>
</dbReference>
<accession>A0A1G7A2H5</accession>
<organism evidence="1 2">
    <name type="scientific">Dyadobacter soli</name>
    <dbReference type="NCBI Taxonomy" id="659014"/>
    <lineage>
        <taxon>Bacteria</taxon>
        <taxon>Pseudomonadati</taxon>
        <taxon>Bacteroidota</taxon>
        <taxon>Cytophagia</taxon>
        <taxon>Cytophagales</taxon>
        <taxon>Spirosomataceae</taxon>
        <taxon>Dyadobacter</taxon>
    </lineage>
</organism>
<dbReference type="InterPro" id="IPR053865">
    <property type="entry name" value="DUF6934"/>
</dbReference>
<reference evidence="2" key="1">
    <citation type="submission" date="2016-10" db="EMBL/GenBank/DDBJ databases">
        <authorList>
            <person name="Varghese N."/>
            <person name="Submissions S."/>
        </authorList>
    </citation>
    <scope>NUCLEOTIDE SEQUENCE [LARGE SCALE GENOMIC DNA]</scope>
    <source>
        <strain evidence="2">DSM 25329</strain>
    </source>
</reference>
<evidence type="ECO:0000313" key="2">
    <source>
        <dbReference type="Proteomes" id="UP000198748"/>
    </source>
</evidence>
<gene>
    <name evidence="1" type="ORF">SAMN04487996_103314</name>
</gene>
<name>A0A1G7A2H5_9BACT</name>
<dbReference type="AlphaFoldDB" id="A0A1G7A2H5"/>
<dbReference type="Pfam" id="PF22028">
    <property type="entry name" value="DUF6934"/>
    <property type="match status" value="1"/>
</dbReference>
<sequence length="149" mass="16799">MHYERYEITPGDTAMVYEFVSQGPKGDVKKVIIYSPTNIPNFFNLGFGDKNDLTGQPDDQVVTNNGDSIKVMATVASTLLSFTEEFPGAMIFATGSTKSRTRLYRIGISNNLETIRLDFLVYGFVDDGWEEFAANTEYKAFLVIRKKRL</sequence>
<keyword evidence="2" id="KW-1185">Reference proteome</keyword>
<dbReference type="STRING" id="659014.SAMN04487996_103314"/>
<dbReference type="EMBL" id="FNAN01000003">
    <property type="protein sequence ID" value="SDE08941.1"/>
    <property type="molecule type" value="Genomic_DNA"/>
</dbReference>
<protein>
    <submittedName>
        <fullName evidence="1">Uncharacterized protein</fullName>
    </submittedName>
</protein>
<evidence type="ECO:0000313" key="1">
    <source>
        <dbReference type="EMBL" id="SDE08941.1"/>
    </source>
</evidence>